<protein>
    <submittedName>
        <fullName evidence="1">Uncharacterized protein</fullName>
    </submittedName>
</protein>
<gene>
    <name evidence="1" type="ORF">P775_18205</name>
</gene>
<sequence>MPRWQEADVTDVIKSLDVSRADGAQMPLAQTGVRLRDGWYVTRIAGSYTLSRHLPARFDLCASTRLPRVKASRLARQIRQDLWRELQGLRGFSPVVEVSQDGDSVCVRAGGRLMSGPATRSAVQRIEVLLNDPARRARWCTWARVGGQG</sequence>
<evidence type="ECO:0000313" key="2">
    <source>
        <dbReference type="Proteomes" id="UP000231259"/>
    </source>
</evidence>
<organism evidence="1 2">
    <name type="scientific">Puniceibacterium antarcticum</name>
    <dbReference type="NCBI Taxonomy" id="1206336"/>
    <lineage>
        <taxon>Bacteria</taxon>
        <taxon>Pseudomonadati</taxon>
        <taxon>Pseudomonadota</taxon>
        <taxon>Alphaproteobacteria</taxon>
        <taxon>Rhodobacterales</taxon>
        <taxon>Paracoccaceae</taxon>
        <taxon>Puniceibacterium</taxon>
    </lineage>
</organism>
<evidence type="ECO:0000313" key="1">
    <source>
        <dbReference type="EMBL" id="PIL18507.1"/>
    </source>
</evidence>
<comment type="caution">
    <text evidence="1">The sequence shown here is derived from an EMBL/GenBank/DDBJ whole genome shotgun (WGS) entry which is preliminary data.</text>
</comment>
<reference evidence="1 2" key="1">
    <citation type="submission" date="2013-09" db="EMBL/GenBank/DDBJ databases">
        <title>Genome sequencing of Phaeobacter antarcticus sp. nov. SM1211.</title>
        <authorList>
            <person name="Zhang X.-Y."/>
            <person name="Liu C."/>
            <person name="Chen X.-L."/>
            <person name="Xie B.-B."/>
            <person name="Qin Q.-L."/>
            <person name="Rong J.-C."/>
            <person name="Zhang Y.-Z."/>
        </authorList>
    </citation>
    <scope>NUCLEOTIDE SEQUENCE [LARGE SCALE GENOMIC DNA]</scope>
    <source>
        <strain evidence="1 2">SM1211</strain>
    </source>
</reference>
<dbReference type="EMBL" id="AWWI01000121">
    <property type="protein sequence ID" value="PIL18507.1"/>
    <property type="molecule type" value="Genomic_DNA"/>
</dbReference>
<dbReference type="Proteomes" id="UP000231259">
    <property type="component" value="Unassembled WGS sequence"/>
</dbReference>
<proteinExistence type="predicted"/>
<dbReference type="AlphaFoldDB" id="A0A2G8RAE2"/>
<keyword evidence="2" id="KW-1185">Reference proteome</keyword>
<accession>A0A2G8RAE2</accession>
<name>A0A2G8RAE2_9RHOB</name>